<protein>
    <submittedName>
        <fullName evidence="4">DUF3502 domain-containing protein</fullName>
    </submittedName>
</protein>
<keyword evidence="5" id="KW-1185">Reference proteome</keyword>
<feature type="domain" description="DUF3502" evidence="3">
    <location>
        <begin position="468"/>
        <end position="536"/>
    </location>
</feature>
<evidence type="ECO:0000313" key="5">
    <source>
        <dbReference type="Proteomes" id="UP000558113"/>
    </source>
</evidence>
<dbReference type="Pfam" id="PF12010">
    <property type="entry name" value="DUF3502"/>
    <property type="match status" value="1"/>
</dbReference>
<dbReference type="PANTHER" id="PTHR43649:SF17">
    <property type="entry name" value="ABC TRANSPORTER SOLUTE BINDING PROTEIN-SUGAR TRANSPORT"/>
    <property type="match status" value="1"/>
</dbReference>
<dbReference type="SUPFAM" id="SSF53850">
    <property type="entry name" value="Periplasmic binding protein-like II"/>
    <property type="match status" value="1"/>
</dbReference>
<evidence type="ECO:0000259" key="3">
    <source>
        <dbReference type="Pfam" id="PF12010"/>
    </source>
</evidence>
<dbReference type="AlphaFoldDB" id="A0A7X4YLU8"/>
<keyword evidence="2" id="KW-0472">Membrane</keyword>
<feature type="region of interest" description="Disordered" evidence="1">
    <location>
        <begin position="33"/>
        <end position="78"/>
    </location>
</feature>
<keyword evidence="2" id="KW-0812">Transmembrane</keyword>
<dbReference type="PROSITE" id="PS51257">
    <property type="entry name" value="PROKAR_LIPOPROTEIN"/>
    <property type="match status" value="1"/>
</dbReference>
<dbReference type="InterPro" id="IPR050490">
    <property type="entry name" value="Bact_solute-bd_prot1"/>
</dbReference>
<dbReference type="EMBL" id="JAAAMU010000003">
    <property type="protein sequence ID" value="NBC68750.1"/>
    <property type="molecule type" value="Genomic_DNA"/>
</dbReference>
<sequence>MSRVTSEASKKRILSGTVFMLAAMVIVSGCNSNSSSNSNGKSIENASAGPNGSQEASGSASQDSEAASPEDTGGETKDFVKLSWYMPKPIDNMKDQEAVEAEANKIIKERLNAELHLNLIDNAGWEDKMKLISAAGEPYDIVFSTYSSNRISDNVQKGALLPLDDLLQKYGKNILAKVDPRAWKAVTYNGKIMAIPAQTPYAPAGAHVFKKDLVEKYNFDYKSVKSIQELEPFLAEIKKNEPDMIPLLATANGTASGVTLYDYTTISPGISYSEKDGTIVKILDVPQNKANYQTINDFYKKGYIAKDAAIKTDYLAEAKSGKYAVMRDSGGYTEDGSKSTATYGFPTVETLSGYPTISTNSMTSAATAISATSKNPERAMMLLNLIWGDKYLLNTLAYGVEGKNYTVKSGTVKDDAPTIEATSGSEQTWAIWHNWLGPLWDQWDSNWNSTAALEAMKKSNDNGKASGILGFIFNPEPVKNEIAQVSAIQKESNPILTTGSMPDFEKYYTDLQKRLDEAGMDKILAEAQKQFDAWKASNS</sequence>
<feature type="compositionally biased region" description="Polar residues" evidence="1">
    <location>
        <begin position="40"/>
        <end position="65"/>
    </location>
</feature>
<accession>A0A7X4YLU8</accession>
<evidence type="ECO:0000256" key="1">
    <source>
        <dbReference type="SAM" id="MobiDB-lite"/>
    </source>
</evidence>
<evidence type="ECO:0000313" key="4">
    <source>
        <dbReference type="EMBL" id="NBC68750.1"/>
    </source>
</evidence>
<proteinExistence type="predicted"/>
<organism evidence="4 5">
    <name type="scientific">Paenibacillus sacheonensis</name>
    <dbReference type="NCBI Taxonomy" id="742054"/>
    <lineage>
        <taxon>Bacteria</taxon>
        <taxon>Bacillati</taxon>
        <taxon>Bacillota</taxon>
        <taxon>Bacilli</taxon>
        <taxon>Bacillales</taxon>
        <taxon>Paenibacillaceae</taxon>
        <taxon>Paenibacillus</taxon>
    </lineage>
</organism>
<dbReference type="Gene3D" id="3.40.190.10">
    <property type="entry name" value="Periplasmic binding protein-like II"/>
    <property type="match status" value="1"/>
</dbReference>
<dbReference type="Proteomes" id="UP000558113">
    <property type="component" value="Unassembled WGS sequence"/>
</dbReference>
<comment type="caution">
    <text evidence="4">The sequence shown here is derived from an EMBL/GenBank/DDBJ whole genome shotgun (WGS) entry which is preliminary data.</text>
</comment>
<dbReference type="PANTHER" id="PTHR43649">
    <property type="entry name" value="ARABINOSE-BINDING PROTEIN-RELATED"/>
    <property type="match status" value="1"/>
</dbReference>
<reference evidence="4 5" key="1">
    <citation type="submission" date="2020-01" db="EMBL/GenBank/DDBJ databases">
        <title>Paenibacillus soybeanensis sp. nov. isolated from the nodules of soybean (Glycine max(L.) Merr).</title>
        <authorList>
            <person name="Wang H."/>
        </authorList>
    </citation>
    <scope>NUCLEOTIDE SEQUENCE [LARGE SCALE GENOMIC DNA]</scope>
    <source>
        <strain evidence="4 5">DSM 23054</strain>
    </source>
</reference>
<dbReference type="OrthoDB" id="2497009at2"/>
<gene>
    <name evidence="4" type="ORF">GT003_07105</name>
</gene>
<evidence type="ECO:0000256" key="2">
    <source>
        <dbReference type="SAM" id="Phobius"/>
    </source>
</evidence>
<feature type="transmembrane region" description="Helical" evidence="2">
    <location>
        <begin position="12"/>
        <end position="29"/>
    </location>
</feature>
<dbReference type="InterPro" id="IPR022627">
    <property type="entry name" value="DUF3502"/>
</dbReference>
<dbReference type="RefSeq" id="WP_161695880.1">
    <property type="nucleotide sequence ID" value="NZ_JAAAMU010000003.1"/>
</dbReference>
<name>A0A7X4YLU8_9BACL</name>
<keyword evidence="2" id="KW-1133">Transmembrane helix</keyword>